<proteinExistence type="predicted"/>
<accession>A0ABQ9GK02</accession>
<feature type="signal peptide" evidence="2">
    <location>
        <begin position="1"/>
        <end position="19"/>
    </location>
</feature>
<keyword evidence="4" id="KW-1185">Reference proteome</keyword>
<keyword evidence="2" id="KW-0732">Signal</keyword>
<sequence length="963" mass="107908">MRWSLLSLLVLYRSELSHSFIHPLQLNSTPGPEACRNIYSVPLAIWKVQRTPSRAERTRTVTQSILQKTIHPGSAARVCNSAPVIDLPPPSLSYDSLFSSSLAGAGRAKQRVRNNIVPHQACIAGDQHVQDELSMVLDHPCNRDRGCHGRCVSPGFILLENRVVKLRQKRESTWSQNLLVVSPHRRGSSSLNQRDAGIVGNGTPCQETSCWGGVPLYDESGTVLHRQLICFNLKERTRLGNARETNDLNFARLPWHVFWRSGSEVQGHIASCRALTTWSGSRRGPPTRRRFVYSDGDREKSAVPNSNNTHAMIHLPPPPPSTKGSPELLPGQPRVCVCVCVYIRPRDLLHRGKPFLLFLSCCLVHAPEALEELCVNECTSTVPNVEESSNEKNNAVYQIGPEREHSLVLVLSQRERFLVVSVCRRECERARAQSTERARRQWRSRGEGSSGVSSVAGDKKTGHKGFLGWAGLQWLEFSPLTKAIRIQSPCRTMPLVGGEGFIGDLPFPPLFHSGVAQYSLQSPSSALKTSKLNAIPAYTRQKAKSKYRNRIRLERASQRRSSDTHKTPYDRVKRFRERKIYIKASERVNRERCWLHYHALAASYSSYAYGVQCFRRDAVLCKLDLQQRDFIARDENPQIKLRPYLRTFLLRLKRSQQRLRVRVPAGAAMMANGARAEGLPSSRTSGRRCVIAAPAERPLPLPLLRRGERDDDQQGLEDLPSTRRWRKDELVDSLADPRGIWTSRVVHAGRRTSACNVSWTCPSSSHDLQLRPRVQYATRQTRVVAGPVVCFSTFQSEFFEPLSDTRTLQLSLTPRTPAALASKMASLASIMQDTVGQSAPGNLARYPVAQPIGNLSQHAVSNQTEDPFPETRAAMVRLLASHQNESGSIPGLFTPRFSQLELVLDDSTDRRVFSGISRFPRPFIPALLHAHLTSPSSAFKTSMLRAAQNSPLTHFICVHLFTP</sequence>
<name>A0ABQ9GK02_9NEOP</name>
<evidence type="ECO:0000313" key="3">
    <source>
        <dbReference type="EMBL" id="KAJ8872337.1"/>
    </source>
</evidence>
<organism evidence="3 4">
    <name type="scientific">Dryococelus australis</name>
    <dbReference type="NCBI Taxonomy" id="614101"/>
    <lineage>
        <taxon>Eukaryota</taxon>
        <taxon>Metazoa</taxon>
        <taxon>Ecdysozoa</taxon>
        <taxon>Arthropoda</taxon>
        <taxon>Hexapoda</taxon>
        <taxon>Insecta</taxon>
        <taxon>Pterygota</taxon>
        <taxon>Neoptera</taxon>
        <taxon>Polyneoptera</taxon>
        <taxon>Phasmatodea</taxon>
        <taxon>Verophasmatodea</taxon>
        <taxon>Anareolatae</taxon>
        <taxon>Phasmatidae</taxon>
        <taxon>Eurycanthinae</taxon>
        <taxon>Dryococelus</taxon>
    </lineage>
</organism>
<dbReference type="Proteomes" id="UP001159363">
    <property type="component" value="Chromosome 10"/>
</dbReference>
<comment type="caution">
    <text evidence="3">The sequence shown here is derived from an EMBL/GenBank/DDBJ whole genome shotgun (WGS) entry which is preliminary data.</text>
</comment>
<evidence type="ECO:0000313" key="4">
    <source>
        <dbReference type="Proteomes" id="UP001159363"/>
    </source>
</evidence>
<evidence type="ECO:0000256" key="1">
    <source>
        <dbReference type="SAM" id="MobiDB-lite"/>
    </source>
</evidence>
<protein>
    <submittedName>
        <fullName evidence="3">Uncharacterized protein</fullName>
    </submittedName>
</protein>
<feature type="chain" id="PRO_5047520703" evidence="2">
    <location>
        <begin position="20"/>
        <end position="963"/>
    </location>
</feature>
<reference evidence="3 4" key="1">
    <citation type="submission" date="2023-02" db="EMBL/GenBank/DDBJ databases">
        <title>LHISI_Scaffold_Assembly.</title>
        <authorList>
            <person name="Stuart O.P."/>
            <person name="Cleave R."/>
            <person name="Magrath M.J.L."/>
            <person name="Mikheyev A.S."/>
        </authorList>
    </citation>
    <scope>NUCLEOTIDE SEQUENCE [LARGE SCALE GENOMIC DNA]</scope>
    <source>
        <strain evidence="3">Daus_M_001</strain>
        <tissue evidence="3">Leg muscle</tissue>
    </source>
</reference>
<feature type="region of interest" description="Disordered" evidence="1">
    <location>
        <begin position="280"/>
        <end position="311"/>
    </location>
</feature>
<feature type="region of interest" description="Disordered" evidence="1">
    <location>
        <begin position="438"/>
        <end position="458"/>
    </location>
</feature>
<evidence type="ECO:0000256" key="2">
    <source>
        <dbReference type="SAM" id="SignalP"/>
    </source>
</evidence>
<gene>
    <name evidence="3" type="ORF">PR048_025941</name>
</gene>
<dbReference type="EMBL" id="JARBHB010000011">
    <property type="protein sequence ID" value="KAJ8872337.1"/>
    <property type="molecule type" value="Genomic_DNA"/>
</dbReference>